<evidence type="ECO:0000256" key="4">
    <source>
        <dbReference type="ARBA" id="ARBA00022679"/>
    </source>
</evidence>
<keyword evidence="4 7" id="KW-0808">Transferase</keyword>
<dbReference type="Gene3D" id="3.40.366.10">
    <property type="entry name" value="Malonyl-Coenzyme A Acyl Carrier Protein, domain 2"/>
    <property type="match status" value="1"/>
</dbReference>
<gene>
    <name evidence="10" type="ORF">AOQ87_00915</name>
</gene>
<keyword evidence="11" id="KW-1185">Reference proteome</keyword>
<dbReference type="InterPro" id="IPR016036">
    <property type="entry name" value="Malonyl_transacylase_ACP-bd"/>
</dbReference>
<evidence type="ECO:0000313" key="11">
    <source>
        <dbReference type="Proteomes" id="UP000242793"/>
    </source>
</evidence>
<feature type="domain" description="Malonyl-CoA:ACP transacylase (MAT)" evidence="9">
    <location>
        <begin position="7"/>
        <end position="310"/>
    </location>
</feature>
<evidence type="ECO:0000256" key="6">
    <source>
        <dbReference type="ARBA" id="ARBA00048462"/>
    </source>
</evidence>
<accession>A0A1V0HL20</accession>
<protein>
    <recommendedName>
        <fullName evidence="3 7">Malonyl CoA-acyl carrier protein transacylase</fullName>
        <ecNumber evidence="2 7">2.3.1.39</ecNumber>
    </recommendedName>
</protein>
<dbReference type="PANTHER" id="PTHR42681:SF1">
    <property type="entry name" value="MALONYL-COA-ACYL CARRIER PROTEIN TRANSACYLASE, MITOCHONDRIAL"/>
    <property type="match status" value="1"/>
</dbReference>
<evidence type="ECO:0000259" key="9">
    <source>
        <dbReference type="SMART" id="SM00827"/>
    </source>
</evidence>
<dbReference type="PANTHER" id="PTHR42681">
    <property type="entry name" value="MALONYL-COA-ACYL CARRIER PROTEIN TRANSACYLASE, MITOCHONDRIAL"/>
    <property type="match status" value="1"/>
</dbReference>
<evidence type="ECO:0000256" key="2">
    <source>
        <dbReference type="ARBA" id="ARBA00013258"/>
    </source>
</evidence>
<dbReference type="InterPro" id="IPR024925">
    <property type="entry name" value="Malonyl_CoA-ACP_transAc"/>
</dbReference>
<dbReference type="SUPFAM" id="SSF52151">
    <property type="entry name" value="FabD/lysophospholipase-like"/>
    <property type="match status" value="1"/>
</dbReference>
<dbReference type="KEGG" id="rped:AOQ87_00915"/>
<dbReference type="SMART" id="SM00827">
    <property type="entry name" value="PKS_AT"/>
    <property type="match status" value="1"/>
</dbReference>
<comment type="pathway">
    <text evidence="1">Lipid metabolism; fatty acid biosynthesis.</text>
</comment>
<feature type="active site" evidence="8">
    <location>
        <position position="92"/>
    </location>
</feature>
<dbReference type="GO" id="GO:0006633">
    <property type="term" value="P:fatty acid biosynthetic process"/>
    <property type="evidence" value="ECO:0007669"/>
    <property type="project" value="UniProtKB-UniPathway"/>
</dbReference>
<evidence type="ECO:0000256" key="1">
    <source>
        <dbReference type="ARBA" id="ARBA00005194"/>
    </source>
</evidence>
<comment type="catalytic activity">
    <reaction evidence="6 7">
        <text>holo-[ACP] + malonyl-CoA = malonyl-[ACP] + CoA</text>
        <dbReference type="Rhea" id="RHEA:41792"/>
        <dbReference type="Rhea" id="RHEA-COMP:9623"/>
        <dbReference type="Rhea" id="RHEA-COMP:9685"/>
        <dbReference type="ChEBI" id="CHEBI:57287"/>
        <dbReference type="ChEBI" id="CHEBI:57384"/>
        <dbReference type="ChEBI" id="CHEBI:64479"/>
        <dbReference type="ChEBI" id="CHEBI:78449"/>
        <dbReference type="EC" id="2.3.1.39"/>
    </reaction>
</comment>
<dbReference type="AlphaFoldDB" id="A0A1V0HL20"/>
<dbReference type="InterPro" id="IPR016035">
    <property type="entry name" value="Acyl_Trfase/lysoPLipase"/>
</dbReference>
<evidence type="ECO:0000256" key="7">
    <source>
        <dbReference type="PIRNR" id="PIRNR000446"/>
    </source>
</evidence>
<dbReference type="InterPro" id="IPR001227">
    <property type="entry name" value="Ac_transferase_dom_sf"/>
</dbReference>
<feature type="active site" evidence="8">
    <location>
        <position position="203"/>
    </location>
</feature>
<dbReference type="GO" id="GO:0004314">
    <property type="term" value="F:[acyl-carrier-protein] S-malonyltransferase activity"/>
    <property type="evidence" value="ECO:0007669"/>
    <property type="project" value="UniProtKB-EC"/>
</dbReference>
<dbReference type="NCBIfam" id="TIGR00128">
    <property type="entry name" value="fabD"/>
    <property type="match status" value="1"/>
</dbReference>
<dbReference type="InterPro" id="IPR004410">
    <property type="entry name" value="Malonyl_CoA-ACP_transAc_FabD"/>
</dbReference>
<sequence length="316" mass="35128">MIRFCMIFPGQGSQSVGMLSELSKRYPEVQETFWESSNILGYDLWKTTQKRIVGKLEKTSIVQPAILSSSIAILRVWKKIGGGMPGIMAGHSLGEYSALVSSEVIDFKTAVRLVELRGKLMEESVRYTNGEMYAVIGLNVRKVSRLCEEISKSYTKTVSIASFNSDRQVVVSGQTECVRKVADLCKKYGAKLVQKLSIGVPSHCALMKPAAQKFKKIIEKVGFKIPKIAVVNNVDATIEYSPNKIKESLIKQMYSPVKWKKTIDLISEKGYICFLEIGPGSVLTKLNRRILGKRCDSFAVNDIDSIRSSLIKIKGG</sequence>
<dbReference type="Gene3D" id="3.30.70.250">
    <property type="entry name" value="Malonyl-CoA ACP transacylase, ACP-binding"/>
    <property type="match status" value="1"/>
</dbReference>
<dbReference type="PIRSF" id="PIRSF000446">
    <property type="entry name" value="Mct"/>
    <property type="match status" value="1"/>
</dbReference>
<dbReference type="InterPro" id="IPR014043">
    <property type="entry name" value="Acyl_transferase_dom"/>
</dbReference>
<evidence type="ECO:0000313" key="10">
    <source>
        <dbReference type="EMBL" id="ARC53514.1"/>
    </source>
</evidence>
<dbReference type="EMBL" id="CP012839">
    <property type="protein sequence ID" value="ARC53514.1"/>
    <property type="molecule type" value="Genomic_DNA"/>
</dbReference>
<comment type="similarity">
    <text evidence="7">Belongs to the fabD family.</text>
</comment>
<name>A0A1V0HL20_9ENTR</name>
<evidence type="ECO:0000256" key="8">
    <source>
        <dbReference type="PIRSR" id="PIRSR000446-1"/>
    </source>
</evidence>
<dbReference type="GO" id="GO:0005829">
    <property type="term" value="C:cytosol"/>
    <property type="evidence" value="ECO:0007669"/>
    <property type="project" value="TreeGrafter"/>
</dbReference>
<dbReference type="SUPFAM" id="SSF55048">
    <property type="entry name" value="Probable ACP-binding domain of malonyl-CoA ACP transacylase"/>
    <property type="match status" value="1"/>
</dbReference>
<dbReference type="UniPathway" id="UPA00094"/>
<dbReference type="EC" id="2.3.1.39" evidence="2 7"/>
<keyword evidence="5 7" id="KW-0012">Acyltransferase</keyword>
<dbReference type="InterPro" id="IPR050858">
    <property type="entry name" value="Mal-CoA-ACP_Trans/PKS_FabD"/>
</dbReference>
<reference evidence="10 11" key="1">
    <citation type="submission" date="2015-10" db="EMBL/GenBank/DDBJ databases">
        <title>Survey of human and primate louse endosymbionts.</title>
        <authorList>
            <person name="Boyd B.M."/>
        </authorList>
    </citation>
    <scope>NUCLEOTIDE SEQUENCE [LARGE SCALE GENOMIC DNA]</scope>
    <source>
        <strain evidence="10 11">PTSK</strain>
    </source>
</reference>
<evidence type="ECO:0000256" key="3">
    <source>
        <dbReference type="ARBA" id="ARBA00018953"/>
    </source>
</evidence>
<proteinExistence type="inferred from homology"/>
<dbReference type="Proteomes" id="UP000242793">
    <property type="component" value="Chromosome"/>
</dbReference>
<evidence type="ECO:0000256" key="5">
    <source>
        <dbReference type="ARBA" id="ARBA00023315"/>
    </source>
</evidence>
<dbReference type="STRING" id="428411.AOQ87_00915"/>
<organism evidence="10 11">
    <name type="scientific">Candidatus Riesia pediculischaeffi</name>
    <dbReference type="NCBI Taxonomy" id="428411"/>
    <lineage>
        <taxon>Bacteria</taxon>
        <taxon>Pseudomonadati</taxon>
        <taxon>Pseudomonadota</taxon>
        <taxon>Gammaproteobacteria</taxon>
        <taxon>Enterobacterales</taxon>
        <taxon>Enterobacteriaceae</taxon>
        <taxon>Candidatus Riesia</taxon>
    </lineage>
</organism>
<dbReference type="Pfam" id="PF00698">
    <property type="entry name" value="Acyl_transf_1"/>
    <property type="match status" value="1"/>
</dbReference>